<feature type="transmembrane region" description="Helical" evidence="1">
    <location>
        <begin position="99"/>
        <end position="118"/>
    </location>
</feature>
<feature type="transmembrane region" description="Helical" evidence="1">
    <location>
        <begin position="220"/>
        <end position="244"/>
    </location>
</feature>
<reference evidence="2" key="1">
    <citation type="submission" date="2023-06" db="EMBL/GenBank/DDBJ databases">
        <title>Genomic analysis of the entomopathogenic nematode Steinernema hermaphroditum.</title>
        <authorList>
            <person name="Schwarz E.M."/>
            <person name="Heppert J.K."/>
            <person name="Baniya A."/>
            <person name="Schwartz H.T."/>
            <person name="Tan C.-H."/>
            <person name="Antoshechkin I."/>
            <person name="Sternberg P.W."/>
            <person name="Goodrich-Blair H."/>
            <person name="Dillman A.R."/>
        </authorList>
    </citation>
    <scope>NUCLEOTIDE SEQUENCE</scope>
    <source>
        <strain evidence="2">PS9179</strain>
        <tissue evidence="2">Whole animal</tissue>
    </source>
</reference>
<gene>
    <name evidence="2" type="ORF">QR680_006187</name>
</gene>
<keyword evidence="1" id="KW-0472">Membrane</keyword>
<evidence type="ECO:0000313" key="2">
    <source>
        <dbReference type="EMBL" id="KAK0412394.1"/>
    </source>
</evidence>
<dbReference type="Proteomes" id="UP001175271">
    <property type="component" value="Unassembled WGS sequence"/>
</dbReference>
<feature type="transmembrane region" description="Helical" evidence="1">
    <location>
        <begin position="22"/>
        <end position="42"/>
    </location>
</feature>
<dbReference type="AlphaFoldDB" id="A0AA39HW09"/>
<keyword evidence="1" id="KW-1133">Transmembrane helix</keyword>
<feature type="transmembrane region" description="Helical" evidence="1">
    <location>
        <begin position="170"/>
        <end position="191"/>
    </location>
</feature>
<proteinExistence type="predicted"/>
<comment type="caution">
    <text evidence="2">The sequence shown here is derived from an EMBL/GenBank/DDBJ whole genome shotgun (WGS) entry which is preliminary data.</text>
</comment>
<sequence length="323" mass="36565">MFGHHLYVPDWLLSSVSYYDYLLQYPVVLLNLFIILLSFHISSSLCRTYTLNIAIPTLITGIYNIIRHFVDASFAGNSDNISLQLLDIALSSITTTNTLYLYEIQATLTMMLTYFGCVKPILYKNLFSTNLRIVHLAFFIGHVVALSMSAESFFERAYPLLLYNRSVLRMHTVLVVIVKCTFFTSMFAFYISTLARLRAPHLSHPTSQNAAIQKSRLRAVAIYCTPPNIFLILAFVGALCSVRITFKLSDNGTSDYTSCTPMLAIVYNLVTVRLLVNSVCAMVAFVDYRRSVVDAFMKTKNLVLRSKTNRVFSARNDSTQTLH</sequence>
<protein>
    <submittedName>
        <fullName evidence="2">Uncharacterized protein</fullName>
    </submittedName>
</protein>
<dbReference type="EMBL" id="JAUCMV010000003">
    <property type="protein sequence ID" value="KAK0412394.1"/>
    <property type="molecule type" value="Genomic_DNA"/>
</dbReference>
<organism evidence="2 3">
    <name type="scientific">Steinernema hermaphroditum</name>
    <dbReference type="NCBI Taxonomy" id="289476"/>
    <lineage>
        <taxon>Eukaryota</taxon>
        <taxon>Metazoa</taxon>
        <taxon>Ecdysozoa</taxon>
        <taxon>Nematoda</taxon>
        <taxon>Chromadorea</taxon>
        <taxon>Rhabditida</taxon>
        <taxon>Tylenchina</taxon>
        <taxon>Panagrolaimomorpha</taxon>
        <taxon>Strongyloidoidea</taxon>
        <taxon>Steinernematidae</taxon>
        <taxon>Steinernema</taxon>
    </lineage>
</organism>
<evidence type="ECO:0000256" key="1">
    <source>
        <dbReference type="SAM" id="Phobius"/>
    </source>
</evidence>
<accession>A0AA39HW09</accession>
<feature type="transmembrane region" description="Helical" evidence="1">
    <location>
        <begin position="130"/>
        <end position="150"/>
    </location>
</feature>
<feature type="transmembrane region" description="Helical" evidence="1">
    <location>
        <begin position="264"/>
        <end position="288"/>
    </location>
</feature>
<name>A0AA39HW09_9BILA</name>
<evidence type="ECO:0000313" key="3">
    <source>
        <dbReference type="Proteomes" id="UP001175271"/>
    </source>
</evidence>
<feature type="transmembrane region" description="Helical" evidence="1">
    <location>
        <begin position="49"/>
        <end position="66"/>
    </location>
</feature>
<keyword evidence="3" id="KW-1185">Reference proteome</keyword>
<keyword evidence="1" id="KW-0812">Transmembrane</keyword>